<dbReference type="InterPro" id="IPR017850">
    <property type="entry name" value="Alkaline_phosphatase_core_sf"/>
</dbReference>
<accession>N1U7J0</accession>
<protein>
    <submittedName>
        <fullName evidence="3">Arylsulfatase</fullName>
        <ecNumber evidence="3">3.1.6.-</ecNumber>
    </submittedName>
</protein>
<evidence type="ECO:0000313" key="4">
    <source>
        <dbReference type="Proteomes" id="UP000012249"/>
    </source>
</evidence>
<evidence type="ECO:0000313" key="3">
    <source>
        <dbReference type="EMBL" id="EMY14166.1"/>
    </source>
</evidence>
<dbReference type="CDD" id="cd16017">
    <property type="entry name" value="LptA"/>
    <property type="match status" value="1"/>
</dbReference>
<dbReference type="EC" id="3.1.6.-" evidence="3"/>
<dbReference type="InterPro" id="IPR058130">
    <property type="entry name" value="PEA_transf_C"/>
</dbReference>
<feature type="transmembrane region" description="Helical" evidence="1">
    <location>
        <begin position="157"/>
        <end position="184"/>
    </location>
</feature>
<evidence type="ECO:0000256" key="1">
    <source>
        <dbReference type="SAM" id="Phobius"/>
    </source>
</evidence>
<organism evidence="3 4">
    <name type="scientific">Leptospira weilii str. Ecochallenge</name>
    <dbReference type="NCBI Taxonomy" id="1049986"/>
    <lineage>
        <taxon>Bacteria</taxon>
        <taxon>Pseudomonadati</taxon>
        <taxon>Spirochaetota</taxon>
        <taxon>Spirochaetia</taxon>
        <taxon>Leptospirales</taxon>
        <taxon>Leptospiraceae</taxon>
        <taxon>Leptospira</taxon>
    </lineage>
</organism>
<dbReference type="Gene3D" id="3.40.720.10">
    <property type="entry name" value="Alkaline Phosphatase, subunit A"/>
    <property type="match status" value="1"/>
</dbReference>
<sequence length="665" mass="76810">MIRIKNKISYQDKIGFISSKNGVLFVFLFRQKWDHFYSFVSESGFRFFFIFLVPSLILFADLGLRWKVLSQMEVLQWYYYLLSFFYSVLIYSLLLFSLAFLSSASKRKAYWSILIFSAFGYSSCIIGSYGYFLYAGIMPNFFVFSYIFQEPFNSWTIFKGGLTISSLIGFLLIFILVIVSLRIVSANFKPVRFTRSIYSGLFFWVLILTAFFHNNTRFNDQIYVSDTNSISFINRNIYNILTGDRLGSAGLQSRNKPKLNKSPNPFRKNVLIILGESLRRKNMALYGYGKDTTPFLSRWTQNAQNGSVVVFQKVFSNASSTLISVPSLLSGVSPIQPVSMTHSFPLFWEYGKAAGLSTFYISSHSFRWNNFSGFFRNAGIDFLWNKEISGLGVFNDIGIDDRKTVTEFQNQVKLLKSKGRNFAGVLHLNTNHFPYIVPEEFVYFPIGKDTFAPYDNSVRYLDHLLERVFHFLNEEKLMENTLVIFTSDHGEALFEHNYIGHIESNHIETLAVPMVFFLPNSLEKNHFRERLKRNIDKNVSNTDLIPTVAEILGVSNQPEIKSYLSKLEGASLLSDLPEGRRIFIANNNETSLYRVGMSYIKGNLHYMLRLNSFPPDEEVYDIQTDPYEKKNLWPGLSLEEKREIRRQLDECGLCHDLYAVSGIKL</sequence>
<dbReference type="AlphaFoldDB" id="N1U7J0"/>
<dbReference type="PANTHER" id="PTHR43751:SF3">
    <property type="entry name" value="SULFATASE N-TERMINAL DOMAIN-CONTAINING PROTEIN"/>
    <property type="match status" value="1"/>
</dbReference>
<dbReference type="PANTHER" id="PTHR43751">
    <property type="entry name" value="SULFATASE"/>
    <property type="match status" value="1"/>
</dbReference>
<dbReference type="Pfam" id="PF00884">
    <property type="entry name" value="Sulfatase"/>
    <property type="match status" value="1"/>
</dbReference>
<feature type="transmembrane region" description="Helical" evidence="1">
    <location>
        <begin position="47"/>
        <end position="66"/>
    </location>
</feature>
<name>N1U7J0_9LEPT</name>
<dbReference type="InterPro" id="IPR000917">
    <property type="entry name" value="Sulfatase_N"/>
</dbReference>
<feature type="transmembrane region" description="Helical" evidence="1">
    <location>
        <begin position="113"/>
        <end position="137"/>
    </location>
</feature>
<dbReference type="EMBL" id="AHMI02000189">
    <property type="protein sequence ID" value="EMY14166.1"/>
    <property type="molecule type" value="Genomic_DNA"/>
</dbReference>
<keyword evidence="1" id="KW-0472">Membrane</keyword>
<dbReference type="Proteomes" id="UP000012249">
    <property type="component" value="Unassembled WGS sequence"/>
</dbReference>
<comment type="caution">
    <text evidence="3">The sequence shown here is derived from an EMBL/GenBank/DDBJ whole genome shotgun (WGS) entry which is preliminary data.</text>
</comment>
<gene>
    <name evidence="3" type="ORF">LEP1GSC043_3962</name>
</gene>
<keyword evidence="3" id="KW-0378">Hydrolase</keyword>
<keyword evidence="1" id="KW-0812">Transmembrane</keyword>
<feature type="domain" description="Sulfatase N-terminal" evidence="2">
    <location>
        <begin position="268"/>
        <end position="554"/>
    </location>
</feature>
<proteinExistence type="predicted"/>
<feature type="transmembrane region" description="Helical" evidence="1">
    <location>
        <begin position="196"/>
        <end position="213"/>
    </location>
</feature>
<dbReference type="SUPFAM" id="SSF53649">
    <property type="entry name" value="Alkaline phosphatase-like"/>
    <property type="match status" value="1"/>
</dbReference>
<dbReference type="InterPro" id="IPR052701">
    <property type="entry name" value="GAG_Ulvan_Degrading_Sulfatases"/>
</dbReference>
<keyword evidence="1" id="KW-1133">Transmembrane helix</keyword>
<evidence type="ECO:0000259" key="2">
    <source>
        <dbReference type="Pfam" id="PF00884"/>
    </source>
</evidence>
<feature type="transmembrane region" description="Helical" evidence="1">
    <location>
        <begin position="78"/>
        <end position="101"/>
    </location>
</feature>
<dbReference type="GO" id="GO:0016787">
    <property type="term" value="F:hydrolase activity"/>
    <property type="evidence" value="ECO:0007669"/>
    <property type="project" value="UniProtKB-KW"/>
</dbReference>
<reference evidence="3 4" key="1">
    <citation type="submission" date="2013-02" db="EMBL/GenBank/DDBJ databases">
        <authorList>
            <person name="Harkins D.M."/>
            <person name="Durkin A.S."/>
            <person name="Brinkac L.M."/>
            <person name="Haft D.H."/>
            <person name="Selengut J.D."/>
            <person name="Sanka R."/>
            <person name="DePew J."/>
            <person name="Purushe J."/>
            <person name="Haake D.A."/>
            <person name="Matsunaga J."/>
            <person name="Vinetz J.M."/>
            <person name="Sutton G.G."/>
            <person name="Nierman W.C."/>
            <person name="Fouts D.E."/>
        </authorList>
    </citation>
    <scope>NUCLEOTIDE SEQUENCE [LARGE SCALE GENOMIC DNA]</scope>
    <source>
        <strain evidence="3 4">Ecochallenge</strain>
    </source>
</reference>